<dbReference type="OrthoDB" id="129043at2"/>
<evidence type="ECO:0000313" key="5">
    <source>
        <dbReference type="Proteomes" id="UP000281975"/>
    </source>
</evidence>
<feature type="repeat" description="TPR" evidence="1">
    <location>
        <begin position="40"/>
        <end position="73"/>
    </location>
</feature>
<evidence type="ECO:0000313" key="4">
    <source>
        <dbReference type="EMBL" id="RKR06906.1"/>
    </source>
</evidence>
<gene>
    <name evidence="4" type="ORF">C7446_0906</name>
</gene>
<evidence type="ECO:0000256" key="1">
    <source>
        <dbReference type="PROSITE-ProRule" id="PRU00339"/>
    </source>
</evidence>
<dbReference type="AlphaFoldDB" id="A0A420WZW7"/>
<dbReference type="PANTHER" id="PTHR44366:SF1">
    <property type="entry name" value="UDP-N-ACETYLGLUCOSAMINE--PEPTIDE N-ACETYLGLUCOSAMINYLTRANSFERASE 110 KDA SUBUNIT"/>
    <property type="match status" value="1"/>
</dbReference>
<dbReference type="GO" id="GO:0006493">
    <property type="term" value="P:protein O-linked glycosylation"/>
    <property type="evidence" value="ECO:0007669"/>
    <property type="project" value="InterPro"/>
</dbReference>
<reference evidence="4 5" key="1">
    <citation type="submission" date="2018-10" db="EMBL/GenBank/DDBJ databases">
        <title>Genomic Encyclopedia of Type Strains, Phase IV (KMG-IV): sequencing the most valuable type-strain genomes for metagenomic binning, comparative biology and taxonomic classification.</title>
        <authorList>
            <person name="Goeker M."/>
        </authorList>
    </citation>
    <scope>NUCLEOTIDE SEQUENCE [LARGE SCALE GENOMIC DNA]</scope>
    <source>
        <strain evidence="4 5">DSM 23229</strain>
    </source>
</reference>
<feature type="signal peptide" evidence="3">
    <location>
        <begin position="1"/>
        <end position="24"/>
    </location>
</feature>
<dbReference type="InterPro" id="IPR003107">
    <property type="entry name" value="HAT"/>
</dbReference>
<keyword evidence="5" id="KW-1185">Reference proteome</keyword>
<comment type="caution">
    <text evidence="4">The sequence shown here is derived from an EMBL/GenBank/DDBJ whole genome shotgun (WGS) entry which is preliminary data.</text>
</comment>
<proteinExistence type="predicted"/>
<keyword evidence="3" id="KW-0732">Signal</keyword>
<feature type="repeat" description="TPR" evidence="1">
    <location>
        <begin position="74"/>
        <end position="107"/>
    </location>
</feature>
<dbReference type="Proteomes" id="UP000281975">
    <property type="component" value="Unassembled WGS sequence"/>
</dbReference>
<dbReference type="Pfam" id="PF14559">
    <property type="entry name" value="TPR_19"/>
    <property type="match status" value="1"/>
</dbReference>
<feature type="repeat" description="TPR" evidence="1">
    <location>
        <begin position="144"/>
        <end position="177"/>
    </location>
</feature>
<keyword evidence="1" id="KW-0802">TPR repeat</keyword>
<dbReference type="SUPFAM" id="SSF48452">
    <property type="entry name" value="TPR-like"/>
    <property type="match status" value="1"/>
</dbReference>
<feature type="region of interest" description="Disordered" evidence="2">
    <location>
        <begin position="210"/>
        <end position="254"/>
    </location>
</feature>
<dbReference type="PROSITE" id="PS50005">
    <property type="entry name" value="TPR"/>
    <property type="match status" value="3"/>
</dbReference>
<dbReference type="GO" id="GO:0097363">
    <property type="term" value="F:protein O-acetylglucosaminyltransferase activity"/>
    <property type="evidence" value="ECO:0007669"/>
    <property type="project" value="TreeGrafter"/>
</dbReference>
<organism evidence="4 5">
    <name type="scientific">Kushneria sinocarnis</name>
    <dbReference type="NCBI Taxonomy" id="595502"/>
    <lineage>
        <taxon>Bacteria</taxon>
        <taxon>Pseudomonadati</taxon>
        <taxon>Pseudomonadota</taxon>
        <taxon>Gammaproteobacteria</taxon>
        <taxon>Oceanospirillales</taxon>
        <taxon>Halomonadaceae</taxon>
        <taxon>Kushneria</taxon>
    </lineage>
</organism>
<dbReference type="EMBL" id="RBIN01000002">
    <property type="protein sequence ID" value="RKR06906.1"/>
    <property type="molecule type" value="Genomic_DNA"/>
</dbReference>
<evidence type="ECO:0000256" key="3">
    <source>
        <dbReference type="SAM" id="SignalP"/>
    </source>
</evidence>
<feature type="compositionally biased region" description="Basic and acidic residues" evidence="2">
    <location>
        <begin position="213"/>
        <end position="228"/>
    </location>
</feature>
<dbReference type="PROSITE" id="PS51257">
    <property type="entry name" value="PROKAR_LIPOPROTEIN"/>
    <property type="match status" value="1"/>
</dbReference>
<dbReference type="SMART" id="SM00386">
    <property type="entry name" value="HAT"/>
    <property type="match status" value="3"/>
</dbReference>
<protein>
    <submittedName>
        <fullName evidence="4">Type IV pilus assembly protein PilF</fullName>
    </submittedName>
</protein>
<sequence>MIHRFCRTPTLVACVLLVSTWVVGCATTGDAHTRGDDDAVGAYTRLGMAYLQRNELERAQQALDRALDLSAGNPDVLQGLALLYQRQGEHEAAERYFQRALAADGQATRIHNNYAAFLYERGDIARACEQLEQATGNLRYDKRARLYANLGQCRRQLGQPRRALAAWQRAQTIAPEMTDSYLAVAELAWQLGDRTTASRQLARYEQMAGPNEATRRLARELSGDRDAADPGFRPVPSSSQPAGAASDVPATNNR</sequence>
<dbReference type="InterPro" id="IPR037919">
    <property type="entry name" value="OGT"/>
</dbReference>
<dbReference type="Gene3D" id="1.25.40.10">
    <property type="entry name" value="Tetratricopeptide repeat domain"/>
    <property type="match status" value="1"/>
</dbReference>
<feature type="chain" id="PRO_5019238089" evidence="3">
    <location>
        <begin position="25"/>
        <end position="254"/>
    </location>
</feature>
<dbReference type="GO" id="GO:0006396">
    <property type="term" value="P:RNA processing"/>
    <property type="evidence" value="ECO:0007669"/>
    <property type="project" value="InterPro"/>
</dbReference>
<evidence type="ECO:0000256" key="2">
    <source>
        <dbReference type="SAM" id="MobiDB-lite"/>
    </source>
</evidence>
<dbReference type="InterPro" id="IPR011990">
    <property type="entry name" value="TPR-like_helical_dom_sf"/>
</dbReference>
<dbReference type="InterPro" id="IPR019734">
    <property type="entry name" value="TPR_rpt"/>
</dbReference>
<accession>A0A420WZW7</accession>
<dbReference type="SMART" id="SM00028">
    <property type="entry name" value="TPR"/>
    <property type="match status" value="3"/>
</dbReference>
<dbReference type="Pfam" id="PF13181">
    <property type="entry name" value="TPR_8"/>
    <property type="match status" value="1"/>
</dbReference>
<dbReference type="RefSeq" id="WP_121171660.1">
    <property type="nucleotide sequence ID" value="NZ_RBIN01000002.1"/>
</dbReference>
<name>A0A420WZW7_9GAMM</name>
<dbReference type="PANTHER" id="PTHR44366">
    <property type="entry name" value="UDP-N-ACETYLGLUCOSAMINE--PEPTIDE N-ACETYLGLUCOSAMINYLTRANSFERASE 110 KDA SUBUNIT"/>
    <property type="match status" value="1"/>
</dbReference>